<dbReference type="InterPro" id="IPR008915">
    <property type="entry name" value="Peptidase_M50"/>
</dbReference>
<dbReference type="Pfam" id="PF02163">
    <property type="entry name" value="Peptidase_M50"/>
    <property type="match status" value="1"/>
</dbReference>
<evidence type="ECO:0000256" key="5">
    <source>
        <dbReference type="ARBA" id="ARBA00022692"/>
    </source>
</evidence>
<dbReference type="NCBIfam" id="TIGR00054">
    <property type="entry name" value="RIP metalloprotease RseP"/>
    <property type="match status" value="1"/>
</dbReference>
<dbReference type="PANTHER" id="PTHR42837">
    <property type="entry name" value="REGULATOR OF SIGMA-E PROTEASE RSEP"/>
    <property type="match status" value="1"/>
</dbReference>
<dbReference type="GO" id="GO:0046872">
    <property type="term" value="F:metal ion binding"/>
    <property type="evidence" value="ECO:0007669"/>
    <property type="project" value="UniProtKB-KW"/>
</dbReference>
<keyword evidence="5 11" id="KW-0812">Transmembrane</keyword>
<dbReference type="EMBL" id="DRTV01000206">
    <property type="protein sequence ID" value="HHF58361.1"/>
    <property type="molecule type" value="Genomic_DNA"/>
</dbReference>
<proteinExistence type="inferred from homology"/>
<feature type="non-terminal residue" evidence="13">
    <location>
        <position position="1"/>
    </location>
</feature>
<organism evidence="13">
    <name type="scientific">candidate division WOR-3 bacterium</name>
    <dbReference type="NCBI Taxonomy" id="2052148"/>
    <lineage>
        <taxon>Bacteria</taxon>
        <taxon>Bacteria division WOR-3</taxon>
    </lineage>
</organism>
<dbReference type="PANTHER" id="PTHR42837:SF2">
    <property type="entry name" value="MEMBRANE METALLOPROTEASE ARASP2, CHLOROPLASTIC-RELATED"/>
    <property type="match status" value="1"/>
</dbReference>
<dbReference type="GO" id="GO:0004222">
    <property type="term" value="F:metalloendopeptidase activity"/>
    <property type="evidence" value="ECO:0007669"/>
    <property type="project" value="InterPro"/>
</dbReference>
<keyword evidence="11" id="KW-0479">Metal-binding</keyword>
<evidence type="ECO:0000256" key="6">
    <source>
        <dbReference type="ARBA" id="ARBA00022801"/>
    </source>
</evidence>
<keyword evidence="9 11" id="KW-0482">Metalloprotease</keyword>
<feature type="transmembrane region" description="Helical" evidence="11">
    <location>
        <begin position="49"/>
        <end position="71"/>
    </location>
</feature>
<comment type="similarity">
    <text evidence="3 11">Belongs to the peptidase M50B family.</text>
</comment>
<reference evidence="13" key="1">
    <citation type="journal article" date="2020" name="mSystems">
        <title>Genome- and Community-Level Interaction Insights into Carbon Utilization and Element Cycling Functions of Hydrothermarchaeota in Hydrothermal Sediment.</title>
        <authorList>
            <person name="Zhou Z."/>
            <person name="Liu Y."/>
            <person name="Xu W."/>
            <person name="Pan J."/>
            <person name="Luo Z.H."/>
            <person name="Li M."/>
        </authorList>
    </citation>
    <scope>NUCLEOTIDE SEQUENCE [LARGE SCALE GENOMIC DNA]</scope>
    <source>
        <strain evidence="13">HyVt-94</strain>
    </source>
</reference>
<feature type="domain" description="PDZ" evidence="12">
    <location>
        <begin position="129"/>
        <end position="207"/>
    </location>
</feature>
<protein>
    <recommendedName>
        <fullName evidence="11">Zinc metalloprotease</fullName>
        <ecNumber evidence="11">3.4.24.-</ecNumber>
    </recommendedName>
</protein>
<feature type="transmembrane region" description="Helical" evidence="11">
    <location>
        <begin position="346"/>
        <end position="368"/>
    </location>
</feature>
<dbReference type="SUPFAM" id="SSF50156">
    <property type="entry name" value="PDZ domain-like"/>
    <property type="match status" value="2"/>
</dbReference>
<evidence type="ECO:0000256" key="3">
    <source>
        <dbReference type="ARBA" id="ARBA00007931"/>
    </source>
</evidence>
<evidence type="ECO:0000256" key="11">
    <source>
        <dbReference type="RuleBase" id="RU362031"/>
    </source>
</evidence>
<feature type="domain" description="PDZ" evidence="12">
    <location>
        <begin position="55"/>
        <end position="128"/>
    </location>
</feature>
<comment type="subcellular location">
    <subcellularLocation>
        <location evidence="2">Membrane</location>
        <topology evidence="2">Multi-pass membrane protein</topology>
    </subcellularLocation>
</comment>
<accession>A0A7C5I4Z8</accession>
<keyword evidence="6 11" id="KW-0378">Hydrolase</keyword>
<sequence>DTVYSLRIIPFGGYVRMSGEDPGKDHYEKHDFLAQPFYKKITIVLGGPIFNLIFAILVFIVAYSAVGYPVIPITKIARVEEGSRAYFAGIMPGDSIVEIDDIKVKSWDDFYGEYSRRDTNVVKIYRKGQILSLVLTGKSSDSLGIAPYIPPLIYKVEKGGAAWESGLKSGDLVLEVEDESVNSWEKFVDLIRSHPGESLSITLLRGKDTIRTIIVPRLVELPDGSKIGRIGVLLPMAYKRLPPLMSLKVSLVKSYDTTVLLLKYLVRLVRGKSSVKNLGGPIMIGKMVQSSREYGLFNLLFLIGLISVNLFVINIIPFPALDGWHVLIFSVEAVRRKPLSSSIQTWLQLVGFAFLIILMLLITFFDILRIIK</sequence>
<keyword evidence="10 11" id="KW-0472">Membrane</keyword>
<dbReference type="EC" id="3.4.24.-" evidence="11"/>
<gene>
    <name evidence="13" type="primary">rseP</name>
    <name evidence="13" type="ORF">ENL41_02935</name>
</gene>
<dbReference type="InterPro" id="IPR004387">
    <property type="entry name" value="Pept_M50_Zn"/>
</dbReference>
<evidence type="ECO:0000313" key="13">
    <source>
        <dbReference type="EMBL" id="HHF58361.1"/>
    </source>
</evidence>
<dbReference type="InterPro" id="IPR036034">
    <property type="entry name" value="PDZ_sf"/>
</dbReference>
<evidence type="ECO:0000256" key="8">
    <source>
        <dbReference type="ARBA" id="ARBA00022989"/>
    </source>
</evidence>
<evidence type="ECO:0000256" key="10">
    <source>
        <dbReference type="ARBA" id="ARBA00023136"/>
    </source>
</evidence>
<dbReference type="Pfam" id="PF17820">
    <property type="entry name" value="PDZ_6"/>
    <property type="match status" value="1"/>
</dbReference>
<keyword evidence="7 11" id="KW-0862">Zinc</keyword>
<dbReference type="InterPro" id="IPR001478">
    <property type="entry name" value="PDZ"/>
</dbReference>
<dbReference type="AlphaFoldDB" id="A0A7C5I4Z8"/>
<dbReference type="Proteomes" id="UP000886014">
    <property type="component" value="Unassembled WGS sequence"/>
</dbReference>
<dbReference type="GO" id="GO:0016020">
    <property type="term" value="C:membrane"/>
    <property type="evidence" value="ECO:0007669"/>
    <property type="project" value="UniProtKB-SubCell"/>
</dbReference>
<keyword evidence="4" id="KW-0645">Protease</keyword>
<evidence type="ECO:0000256" key="9">
    <source>
        <dbReference type="ARBA" id="ARBA00023049"/>
    </source>
</evidence>
<evidence type="ECO:0000256" key="1">
    <source>
        <dbReference type="ARBA" id="ARBA00001947"/>
    </source>
</evidence>
<dbReference type="Gene3D" id="2.30.42.10">
    <property type="match status" value="2"/>
</dbReference>
<keyword evidence="8 11" id="KW-1133">Transmembrane helix</keyword>
<dbReference type="CDD" id="cd23081">
    <property type="entry name" value="cpPDZ_EcRseP-like"/>
    <property type="match status" value="1"/>
</dbReference>
<evidence type="ECO:0000259" key="12">
    <source>
        <dbReference type="SMART" id="SM00228"/>
    </source>
</evidence>
<name>A0A7C5I4Z8_UNCW3</name>
<dbReference type="InterPro" id="IPR041489">
    <property type="entry name" value="PDZ_6"/>
</dbReference>
<dbReference type="SMART" id="SM00228">
    <property type="entry name" value="PDZ"/>
    <property type="match status" value="2"/>
</dbReference>
<evidence type="ECO:0000256" key="2">
    <source>
        <dbReference type="ARBA" id="ARBA00004141"/>
    </source>
</evidence>
<dbReference type="GO" id="GO:0006508">
    <property type="term" value="P:proteolysis"/>
    <property type="evidence" value="ECO:0007669"/>
    <property type="project" value="UniProtKB-KW"/>
</dbReference>
<evidence type="ECO:0000256" key="4">
    <source>
        <dbReference type="ARBA" id="ARBA00022670"/>
    </source>
</evidence>
<evidence type="ECO:0000256" key="7">
    <source>
        <dbReference type="ARBA" id="ARBA00022833"/>
    </source>
</evidence>
<comment type="caution">
    <text evidence="13">The sequence shown here is derived from an EMBL/GenBank/DDBJ whole genome shotgun (WGS) entry which is preliminary data.</text>
</comment>
<feature type="transmembrane region" description="Helical" evidence="11">
    <location>
        <begin position="296"/>
        <end position="316"/>
    </location>
</feature>
<comment type="cofactor">
    <cofactor evidence="1 11">
        <name>Zn(2+)</name>
        <dbReference type="ChEBI" id="CHEBI:29105"/>
    </cofactor>
</comment>